<dbReference type="GO" id="GO:0016787">
    <property type="term" value="F:hydrolase activity"/>
    <property type="evidence" value="ECO:0007669"/>
    <property type="project" value="InterPro"/>
</dbReference>
<dbReference type="InterPro" id="IPR023198">
    <property type="entry name" value="PGP-like_dom2"/>
</dbReference>
<dbReference type="Gene3D" id="1.10.150.240">
    <property type="entry name" value="Putative phosphatase, domain 2"/>
    <property type="match status" value="1"/>
</dbReference>
<dbReference type="CDD" id="cd09272">
    <property type="entry name" value="RNase_HI_RT_Ty1"/>
    <property type="match status" value="1"/>
</dbReference>
<dbReference type="Proteomes" id="UP000743370">
    <property type="component" value="Unassembled WGS sequence"/>
</dbReference>
<protein>
    <submittedName>
        <fullName evidence="1">Retrovirus-related Pol polyprotein from transposon RE1 Retro element 1</fullName>
    </submittedName>
</protein>
<dbReference type="InterPro" id="IPR043502">
    <property type="entry name" value="DNA/RNA_pol_sf"/>
</dbReference>
<evidence type="ECO:0000313" key="2">
    <source>
        <dbReference type="Proteomes" id="UP000743370"/>
    </source>
</evidence>
<evidence type="ECO:0000313" key="1">
    <source>
        <dbReference type="EMBL" id="KAG2395520.1"/>
    </source>
</evidence>
<name>A0A8T0K764_PHAAN</name>
<dbReference type="EMBL" id="JABFOF010000006">
    <property type="protein sequence ID" value="KAG2395520.1"/>
    <property type="molecule type" value="Genomic_DNA"/>
</dbReference>
<dbReference type="InterPro" id="IPR023214">
    <property type="entry name" value="HAD_sf"/>
</dbReference>
<dbReference type="PANTHER" id="PTHR42896:SF3">
    <property type="entry name" value="PROTEIN, PUTATIVE, EXPRESSED-RELATED"/>
    <property type="match status" value="1"/>
</dbReference>
<dbReference type="SUPFAM" id="SSF56784">
    <property type="entry name" value="HAD-like"/>
    <property type="match status" value="2"/>
</dbReference>
<sequence>MATPRTLASSILHSHTIPRAPCRFRFHFRFPSTFCTLTFSSSKFPAKSSSRLTVFSASSADHRHSTSQDLAVLLEVDGVLMDAHRVGNRIAFNKAFERLGLDCANWTEPVYSDLSNFAIATLYFGVERSAGDEEKMVFLYFNRIGWPASLPTNEQGLFAKRVLQQKEKALEEFVMSKDLPLRPGLEQFIDDAYNEGIPVVILTAYSKSGDNIAGSIMEKLGKDRSIKVIIVGNKEVDQSLYGQLVSGKVIASDLDEELAKEANRAVSAERQRLAKEVASVLKLSVEIDTNSSESFVVFKVLEVDFKPNSTPQNRLVGVRLVMGGPIAGGTICLANNIARINSNHGSDTILEVDFKPNSTPQNRLCSTRYRTNTGIVISQRKYALDILEETGLMNSKSVETPMDPNIKLLPNQGEPFSYPERYRRLVGKLNYLTVTCPDISFTVSMVSQFLNFPCEDHWDAVVRLLKTSTSGYCVSIGGNLISWKSKKQSVVARSSAEAEYRVMASATCELVWLKQLLSELKFGDVTHMTLICDNQVALHISSNPVFHERTKHIEVDYHFIREKIISGDIKTEFVNSTGGTICPTNNISRISSNHDSDTMLEVDFKPNSTPQNRLVGVGLVMGGPIAGRTICPANNIARISSNHGSDTMLEVNFKPNSTPQNRLAKIVAALRAGAEYAGLPVCNCVLVAGSQSGVSGATQVGMPSVVLRSSLTSRAEFPLANATVDGFGGADLTISKLRNIRPKNKQRTEW</sequence>
<organism evidence="1 2">
    <name type="scientific">Phaseolus angularis</name>
    <name type="common">Azuki bean</name>
    <name type="synonym">Vigna angularis</name>
    <dbReference type="NCBI Taxonomy" id="3914"/>
    <lineage>
        <taxon>Eukaryota</taxon>
        <taxon>Viridiplantae</taxon>
        <taxon>Streptophyta</taxon>
        <taxon>Embryophyta</taxon>
        <taxon>Tracheophyta</taxon>
        <taxon>Spermatophyta</taxon>
        <taxon>Magnoliopsida</taxon>
        <taxon>eudicotyledons</taxon>
        <taxon>Gunneridae</taxon>
        <taxon>Pentapetalae</taxon>
        <taxon>rosids</taxon>
        <taxon>fabids</taxon>
        <taxon>Fabales</taxon>
        <taxon>Fabaceae</taxon>
        <taxon>Papilionoideae</taxon>
        <taxon>50 kb inversion clade</taxon>
        <taxon>NPAAA clade</taxon>
        <taxon>indigoferoid/millettioid clade</taxon>
        <taxon>Phaseoleae</taxon>
        <taxon>Vigna</taxon>
    </lineage>
</organism>
<dbReference type="InterPro" id="IPR044999">
    <property type="entry name" value="CbbY-like"/>
</dbReference>
<proteinExistence type="predicted"/>
<comment type="caution">
    <text evidence="1">The sequence shown here is derived from an EMBL/GenBank/DDBJ whole genome shotgun (WGS) entry which is preliminary data.</text>
</comment>
<gene>
    <name evidence="1" type="ORF">HKW66_Vig0071040</name>
</gene>
<dbReference type="SUPFAM" id="SSF56672">
    <property type="entry name" value="DNA/RNA polymerases"/>
    <property type="match status" value="1"/>
</dbReference>
<dbReference type="InterPro" id="IPR036412">
    <property type="entry name" value="HAD-like_sf"/>
</dbReference>
<dbReference type="PANTHER" id="PTHR42896">
    <property type="entry name" value="XYLULOSE-1,5-BISPHOSPHATE (XUBP) PHOSPHATASE"/>
    <property type="match status" value="1"/>
</dbReference>
<dbReference type="AlphaFoldDB" id="A0A8T0K764"/>
<reference evidence="1 2" key="1">
    <citation type="submission" date="2020-05" db="EMBL/GenBank/DDBJ databases">
        <title>Vigna angularis (adzuki bean) Var. LongXiaoDou No. 4 denovo assembly.</title>
        <authorList>
            <person name="Xiang H."/>
        </authorList>
    </citation>
    <scope>NUCLEOTIDE SEQUENCE [LARGE SCALE GENOMIC DNA]</scope>
    <source>
        <tissue evidence="1">Leaf</tissue>
    </source>
</reference>
<dbReference type="Gene3D" id="3.40.50.1000">
    <property type="entry name" value="HAD superfamily/HAD-like"/>
    <property type="match status" value="1"/>
</dbReference>
<accession>A0A8T0K764</accession>